<feature type="domain" description="CCHC-type" evidence="3">
    <location>
        <begin position="305"/>
        <end position="320"/>
    </location>
</feature>
<evidence type="ECO:0000313" key="6">
    <source>
        <dbReference type="Proteomes" id="UP001054837"/>
    </source>
</evidence>
<feature type="domain" description="Reverse transcriptase" evidence="4">
    <location>
        <begin position="831"/>
        <end position="1099"/>
    </location>
</feature>
<dbReference type="InterPro" id="IPR043502">
    <property type="entry name" value="DNA/RNA_pol_sf"/>
</dbReference>
<evidence type="ECO:0000259" key="4">
    <source>
        <dbReference type="PROSITE" id="PS50878"/>
    </source>
</evidence>
<name>A0AAV4U9L2_9ARAC</name>
<evidence type="ECO:0000259" key="3">
    <source>
        <dbReference type="PROSITE" id="PS50158"/>
    </source>
</evidence>
<dbReference type="InterPro" id="IPR036875">
    <property type="entry name" value="Znf_CCHC_sf"/>
</dbReference>
<dbReference type="SMART" id="SM00343">
    <property type="entry name" value="ZnF_C2HC"/>
    <property type="match status" value="2"/>
</dbReference>
<dbReference type="PANTHER" id="PTHR19446">
    <property type="entry name" value="REVERSE TRANSCRIPTASES"/>
    <property type="match status" value="1"/>
</dbReference>
<dbReference type="InterPro" id="IPR000477">
    <property type="entry name" value="RT_dom"/>
</dbReference>
<keyword evidence="1" id="KW-0862">Zinc</keyword>
<organism evidence="5 6">
    <name type="scientific">Caerostris darwini</name>
    <dbReference type="NCBI Taxonomy" id="1538125"/>
    <lineage>
        <taxon>Eukaryota</taxon>
        <taxon>Metazoa</taxon>
        <taxon>Ecdysozoa</taxon>
        <taxon>Arthropoda</taxon>
        <taxon>Chelicerata</taxon>
        <taxon>Arachnida</taxon>
        <taxon>Araneae</taxon>
        <taxon>Araneomorphae</taxon>
        <taxon>Entelegynae</taxon>
        <taxon>Araneoidea</taxon>
        <taxon>Araneidae</taxon>
        <taxon>Caerostris</taxon>
    </lineage>
</organism>
<evidence type="ECO:0000313" key="5">
    <source>
        <dbReference type="EMBL" id="GIY54395.1"/>
    </source>
</evidence>
<dbReference type="SUPFAM" id="SSF56219">
    <property type="entry name" value="DNase I-like"/>
    <property type="match status" value="1"/>
</dbReference>
<reference evidence="5 6" key="1">
    <citation type="submission" date="2021-06" db="EMBL/GenBank/DDBJ databases">
        <title>Caerostris darwini draft genome.</title>
        <authorList>
            <person name="Kono N."/>
            <person name="Arakawa K."/>
        </authorList>
    </citation>
    <scope>NUCLEOTIDE SEQUENCE [LARGE SCALE GENOMIC DNA]</scope>
</reference>
<dbReference type="Gene3D" id="3.60.10.10">
    <property type="entry name" value="Endonuclease/exonuclease/phosphatase"/>
    <property type="match status" value="1"/>
</dbReference>
<dbReference type="Proteomes" id="UP001054837">
    <property type="component" value="Unassembled WGS sequence"/>
</dbReference>
<gene>
    <name evidence="5" type="primary">pol</name>
    <name evidence="5" type="ORF">CDAR_622991</name>
</gene>
<dbReference type="CDD" id="cd01650">
    <property type="entry name" value="RT_nLTR_like"/>
    <property type="match status" value="1"/>
</dbReference>
<keyword evidence="2" id="KW-0175">Coiled coil</keyword>
<keyword evidence="5" id="KW-0548">Nucleotidyltransferase</keyword>
<dbReference type="Pfam" id="PF14529">
    <property type="entry name" value="Exo_endo_phos_2"/>
    <property type="match status" value="1"/>
</dbReference>
<dbReference type="GO" id="GO:0003676">
    <property type="term" value="F:nucleic acid binding"/>
    <property type="evidence" value="ECO:0007669"/>
    <property type="project" value="InterPro"/>
</dbReference>
<dbReference type="EMBL" id="BPLQ01010916">
    <property type="protein sequence ID" value="GIY54395.1"/>
    <property type="molecule type" value="Genomic_DNA"/>
</dbReference>
<dbReference type="GO" id="GO:0003964">
    <property type="term" value="F:RNA-directed DNA polymerase activity"/>
    <property type="evidence" value="ECO:0007669"/>
    <property type="project" value="UniProtKB-KW"/>
</dbReference>
<dbReference type="InterPro" id="IPR036691">
    <property type="entry name" value="Endo/exonu/phosph_ase_sf"/>
</dbReference>
<dbReference type="PROSITE" id="PS50878">
    <property type="entry name" value="RT_POL"/>
    <property type="match status" value="1"/>
</dbReference>
<dbReference type="PROSITE" id="PS50158">
    <property type="entry name" value="ZF_CCHC"/>
    <property type="match status" value="1"/>
</dbReference>
<dbReference type="SUPFAM" id="SSF56672">
    <property type="entry name" value="DNA/RNA polymerases"/>
    <property type="match status" value="1"/>
</dbReference>
<comment type="caution">
    <text evidence="5">The sequence shown here is derived from an EMBL/GenBank/DDBJ whole genome shotgun (WGS) entry which is preliminary data.</text>
</comment>
<dbReference type="GO" id="GO:0008270">
    <property type="term" value="F:zinc ion binding"/>
    <property type="evidence" value="ECO:0007669"/>
    <property type="project" value="UniProtKB-KW"/>
</dbReference>
<dbReference type="Gene3D" id="4.10.60.10">
    <property type="entry name" value="Zinc finger, CCHC-type"/>
    <property type="match status" value="1"/>
</dbReference>
<dbReference type="SUPFAM" id="SSF57756">
    <property type="entry name" value="Retrovirus zinc finger-like domains"/>
    <property type="match status" value="1"/>
</dbReference>
<keyword evidence="6" id="KW-1185">Reference proteome</keyword>
<accession>A0AAV4U9L2</accession>
<sequence>GIPSNANDTMTVALGYYKNIVTLADKKDIRTETRAAFRENAMGLITLFATQTVQMAQLQGRLMELEKEKTTEESSLLVHMEEKLIAFEKTFNERLSSSKPSHPNETFPNSKPSFSAVVKSAPANPLQTKQSKQAIKPKKQHLAIIKPKDDTSNSSDTKSFIQKSVDINRVKIGVKKVTNVRNGGILIETVDSTDLDKLLMELDSNPEIKNKFQIGKPIQRSPQIICYGVSDETTEETVANSIKQHCSLDETNQEVKIIHNFKGTRGRNWIVETTPEIFSTLSKTSKLNIGWERISYKEYIRPKQCFKCCKFGHLAKHCKEEKPLCTHCGSNEHTWKNCKESPTCINCTQSNEKNKQKNETNHCCTSGHLNLGNARAAMAFLNNSFAERHYDFFSLNEPYSYDNNITNIPKAYKIAAYHTAPKSAIAIKSSFTSQVIHITQEVVVILANIFDTDLLLASVYCPPSNNIDDNLNILGPILYKYTDLPMIILGDFNAKSRVWGQRNLDDRGSKLLSFCNQQDLNIENSPDSLPTFSSIRGESWIDLLFTKNLQNEISMEILDEVTNSDHNLIIFNYPLHQTSQCNDKRIFLRANNWLSIKSSISQILDANIDIDQLSTAEINTYISSIQNHIFEANSTSSNSSNNRIDKKKKNRSAVWWTSELEVKRSKTRALRRQFQKERNQQIRNHKKHFYKKNLAEYKKLILSTKKRKFKEFINSITNSSLFGKNFNIITNKKKRSTLYKPVFKSDGALSSSIDETTSAILDFHFPWSNIPSPPSIHHTIEDFIPATCQELESLVLSIKPNKAPGPDGLPGEIIREMFYANKTWFTELFNTLLQRGFFPTPWKIAKIVLIDKDLKKMDHPSHFRPICLLPCWGKVLDKLIADRLSYHLESEHLLSENQFGFRKNRSTVAALQNILNFHDEASRSQQMTCLISIDMTNAFNTVDWNILFKKLSNLNLPFYLTSIIQHFLSDRKVQLQGQTKDYNRGIPQGSSLGPILWNVFIDDLLHTDFGPNIVIQAFADDILLMLKAPASYCFKHTSKDALKIVDTWTKDNLMAINHSKNALQVLAGIPPLDIYLKHTRKLHHIKMGQSEVSVHDLVIQPNTIDFKKPFVQPWTKASLSWSLFSDKLQGTLIYTDGSKLNSQVGGAFVYFNKTARPAS</sequence>
<dbReference type="Pfam" id="PF00078">
    <property type="entry name" value="RVT_1"/>
    <property type="match status" value="1"/>
</dbReference>
<keyword evidence="5" id="KW-0695">RNA-directed DNA polymerase</keyword>
<keyword evidence="1" id="KW-0863">Zinc-finger</keyword>
<keyword evidence="1" id="KW-0479">Metal-binding</keyword>
<keyword evidence="5" id="KW-0808">Transferase</keyword>
<feature type="coiled-coil region" evidence="2">
    <location>
        <begin position="48"/>
        <end position="75"/>
    </location>
</feature>
<evidence type="ECO:0000256" key="1">
    <source>
        <dbReference type="PROSITE-ProRule" id="PRU00047"/>
    </source>
</evidence>
<proteinExistence type="predicted"/>
<dbReference type="InterPro" id="IPR001878">
    <property type="entry name" value="Znf_CCHC"/>
</dbReference>
<feature type="non-terminal residue" evidence="5">
    <location>
        <position position="1"/>
    </location>
</feature>
<dbReference type="InterPro" id="IPR005135">
    <property type="entry name" value="Endo/exonuclease/phosphatase"/>
</dbReference>
<evidence type="ECO:0000256" key="2">
    <source>
        <dbReference type="SAM" id="Coils"/>
    </source>
</evidence>
<protein>
    <submittedName>
        <fullName evidence="5">RNA-directed DNA polymerase from mobile element jockey</fullName>
    </submittedName>
</protein>
<dbReference type="AlphaFoldDB" id="A0AAV4U9L2"/>